<dbReference type="GeneID" id="55993868"/>
<evidence type="ECO:0000313" key="2">
    <source>
        <dbReference type="EMBL" id="QKX59241.1"/>
    </source>
</evidence>
<proteinExistence type="predicted"/>
<keyword evidence="3" id="KW-1185">Reference proteome</keyword>
<protein>
    <submittedName>
        <fullName evidence="2">Uncharacterized protein</fullName>
    </submittedName>
</protein>
<dbReference type="RefSeq" id="XP_035345419.1">
    <property type="nucleotide sequence ID" value="XM_035489526.1"/>
</dbReference>
<dbReference type="Proteomes" id="UP000509510">
    <property type="component" value="Chromosome III"/>
</dbReference>
<dbReference type="KEGG" id="trg:TRUGW13939_06373"/>
<gene>
    <name evidence="2" type="ORF">TRUGW13939_06373</name>
</gene>
<name>A0A7H8R0N7_TALRU</name>
<accession>A0A7H8R0N7</accession>
<dbReference type="AlphaFoldDB" id="A0A7H8R0N7"/>
<evidence type="ECO:0000313" key="3">
    <source>
        <dbReference type="Proteomes" id="UP000509510"/>
    </source>
</evidence>
<feature type="region of interest" description="Disordered" evidence="1">
    <location>
        <begin position="90"/>
        <end position="123"/>
    </location>
</feature>
<dbReference type="EMBL" id="CP055900">
    <property type="protein sequence ID" value="QKX59241.1"/>
    <property type="molecule type" value="Genomic_DNA"/>
</dbReference>
<organism evidence="2 3">
    <name type="scientific">Talaromyces rugulosus</name>
    <name type="common">Penicillium rugulosum</name>
    <dbReference type="NCBI Taxonomy" id="121627"/>
    <lineage>
        <taxon>Eukaryota</taxon>
        <taxon>Fungi</taxon>
        <taxon>Dikarya</taxon>
        <taxon>Ascomycota</taxon>
        <taxon>Pezizomycotina</taxon>
        <taxon>Eurotiomycetes</taxon>
        <taxon>Eurotiomycetidae</taxon>
        <taxon>Eurotiales</taxon>
        <taxon>Trichocomaceae</taxon>
        <taxon>Talaromyces</taxon>
        <taxon>Talaromyces sect. Islandici</taxon>
    </lineage>
</organism>
<feature type="region of interest" description="Disordered" evidence="1">
    <location>
        <begin position="270"/>
        <end position="297"/>
    </location>
</feature>
<evidence type="ECO:0000256" key="1">
    <source>
        <dbReference type="SAM" id="MobiDB-lite"/>
    </source>
</evidence>
<sequence>MSQPGQQPSQAQLALAIAIVNAKPAAVPVLDHISHIRSHIKSSKSHFDSYNKYFDSVTFWKNAYTKAEDEQSKLNNRIYELEQRVESLKGKLKDGSVDSTPERGKREASKDPSPLGSRVKRQKTSAAPVVIGVGLEQLDDAISRLRSEEASVGSLLRHLLILQQNMRKKPNWAVLCVNTINVCKAAETAVTSICNDKQKTTTERDPVTILVIVEESHRVTCQCINKMLRSNEGQKYEGQATYYLVSFFEVALHALDKLCRFQALEKDKTKQNSEKATSKNAGTKQPKAPETNTPDELSESVRHLVAGMLLTSTTVIAKYENVLEGYLFVLLRRVGTVLSAIEFNEMVSNPELQASETKLPLPDGLVRAGCSDAVSFQASQFEAIHLAWLLEKAVALVYSLSMKSPFSVSDGPKPDQNQKESLLRFTKKKMQRTLLKAVFREDEPLFLDSLKKRPQPGKISVMDTEDEMDSEWFSREVWRLLGWDILESIWK</sequence>
<dbReference type="OrthoDB" id="202825at2759"/>
<feature type="compositionally biased region" description="Basic and acidic residues" evidence="1">
    <location>
        <begin position="90"/>
        <end position="110"/>
    </location>
</feature>
<reference evidence="3" key="1">
    <citation type="submission" date="2020-06" db="EMBL/GenBank/DDBJ databases">
        <title>A chromosome-scale genome assembly of Talaromyces rugulosus W13939.</title>
        <authorList>
            <person name="Wang B."/>
            <person name="Guo L."/>
            <person name="Ye K."/>
            <person name="Wang L."/>
        </authorList>
    </citation>
    <scope>NUCLEOTIDE SEQUENCE [LARGE SCALE GENOMIC DNA]</scope>
    <source>
        <strain evidence="3">W13939</strain>
    </source>
</reference>